<keyword evidence="2" id="KW-0812">Transmembrane</keyword>
<gene>
    <name evidence="3" type="ORF">BDEG_22458</name>
</gene>
<name>A0A177WEK5_BATDL</name>
<accession>A0A177WEK5</accession>
<evidence type="ECO:0000313" key="3">
    <source>
        <dbReference type="EMBL" id="OAJ38547.1"/>
    </source>
</evidence>
<evidence type="ECO:0000313" key="4">
    <source>
        <dbReference type="Proteomes" id="UP000077115"/>
    </source>
</evidence>
<keyword evidence="2" id="KW-1133">Transmembrane helix</keyword>
<dbReference type="OrthoDB" id="2154994at2759"/>
<reference evidence="3 4" key="2">
    <citation type="submission" date="2016-05" db="EMBL/GenBank/DDBJ databases">
        <title>Lineage-specific infection strategies underlie the spectrum of fungal disease in amphibians.</title>
        <authorList>
            <person name="Cuomo C.A."/>
            <person name="Farrer R.A."/>
            <person name="James T."/>
            <person name="Longcore J."/>
            <person name="Birren B."/>
        </authorList>
    </citation>
    <scope>NUCLEOTIDE SEQUENCE [LARGE SCALE GENOMIC DNA]</scope>
    <source>
        <strain evidence="3 4">JEL423</strain>
    </source>
</reference>
<feature type="coiled-coil region" evidence="1">
    <location>
        <begin position="98"/>
        <end position="125"/>
    </location>
</feature>
<evidence type="ECO:0000256" key="1">
    <source>
        <dbReference type="SAM" id="Coils"/>
    </source>
</evidence>
<dbReference type="AlphaFoldDB" id="A0A177WEK5"/>
<evidence type="ECO:0000256" key="2">
    <source>
        <dbReference type="SAM" id="Phobius"/>
    </source>
</evidence>
<protein>
    <submittedName>
        <fullName evidence="3">Uncharacterized protein</fullName>
    </submittedName>
</protein>
<reference evidence="3 4" key="1">
    <citation type="submission" date="2006-10" db="EMBL/GenBank/DDBJ databases">
        <title>The Genome Sequence of Batrachochytrium dendrobatidis JEL423.</title>
        <authorList>
            <consortium name="The Broad Institute Genome Sequencing Platform"/>
            <person name="Birren B."/>
            <person name="Lander E."/>
            <person name="Galagan J."/>
            <person name="Cuomo C."/>
            <person name="Devon K."/>
            <person name="Jaffe D."/>
            <person name="Butler J."/>
            <person name="Alvarez P."/>
            <person name="Gnerre S."/>
            <person name="Grabherr M."/>
            <person name="Kleber M."/>
            <person name="Mauceli E."/>
            <person name="Brockman W."/>
            <person name="Young S."/>
            <person name="LaButti K."/>
            <person name="Sykes S."/>
            <person name="DeCaprio D."/>
            <person name="Crawford M."/>
            <person name="Koehrsen M."/>
            <person name="Engels R."/>
            <person name="Montgomery P."/>
            <person name="Pearson M."/>
            <person name="Howarth C."/>
            <person name="Larson L."/>
            <person name="White J."/>
            <person name="O'Leary S."/>
            <person name="Kodira C."/>
            <person name="Zeng Q."/>
            <person name="Yandava C."/>
            <person name="Alvarado L."/>
            <person name="Longcore J."/>
            <person name="James T."/>
        </authorList>
    </citation>
    <scope>NUCLEOTIDE SEQUENCE [LARGE SCALE GENOMIC DNA]</scope>
    <source>
        <strain evidence="3 4">JEL423</strain>
    </source>
</reference>
<keyword evidence="1" id="KW-0175">Coiled coil</keyword>
<keyword evidence="2" id="KW-0472">Membrane</keyword>
<feature type="transmembrane region" description="Helical" evidence="2">
    <location>
        <begin position="73"/>
        <end position="93"/>
    </location>
</feature>
<sequence>MSTGLEPLSNQPRSINVASRHSVVSPYYSPDGFPVTSGDYEQRIKDRLKAATESMPPWIRWFTQKKRDRSRGLSILTMATTLVVGSALIVYFANVAVVREKESKIIKLLEERQLLRHKKEELLKLSHPSA</sequence>
<proteinExistence type="predicted"/>
<organism evidence="3 4">
    <name type="scientific">Batrachochytrium dendrobatidis (strain JEL423)</name>
    <dbReference type="NCBI Taxonomy" id="403673"/>
    <lineage>
        <taxon>Eukaryota</taxon>
        <taxon>Fungi</taxon>
        <taxon>Fungi incertae sedis</taxon>
        <taxon>Chytridiomycota</taxon>
        <taxon>Chytridiomycota incertae sedis</taxon>
        <taxon>Chytridiomycetes</taxon>
        <taxon>Rhizophydiales</taxon>
        <taxon>Rhizophydiales incertae sedis</taxon>
        <taxon>Batrachochytrium</taxon>
    </lineage>
</organism>
<dbReference type="EMBL" id="DS022301">
    <property type="protein sequence ID" value="OAJ38547.1"/>
    <property type="molecule type" value="Genomic_DNA"/>
</dbReference>
<dbReference type="Proteomes" id="UP000077115">
    <property type="component" value="Unassembled WGS sequence"/>
</dbReference>
<dbReference type="VEuPathDB" id="FungiDB:BDEG_22458"/>